<accession>A0ABR9QL43</accession>
<protein>
    <submittedName>
        <fullName evidence="1">Uncharacterized protein</fullName>
    </submittedName>
</protein>
<dbReference type="Proteomes" id="UP001516662">
    <property type="component" value="Unassembled WGS sequence"/>
</dbReference>
<gene>
    <name evidence="1" type="ORF">IMZ08_14200</name>
</gene>
<name>A0ABR9QL43_9BACI</name>
<reference evidence="1 2" key="1">
    <citation type="submission" date="2020-10" db="EMBL/GenBank/DDBJ databases">
        <title>Bacillus sp. HD4P25, an endophyte from a halophyte.</title>
        <authorList>
            <person name="Sun J.-Q."/>
        </authorList>
    </citation>
    <scope>NUCLEOTIDE SEQUENCE [LARGE SCALE GENOMIC DNA]</scope>
    <source>
        <strain evidence="1 2">YIM 93174</strain>
    </source>
</reference>
<evidence type="ECO:0000313" key="2">
    <source>
        <dbReference type="Proteomes" id="UP001516662"/>
    </source>
</evidence>
<dbReference type="EMBL" id="JADCLJ010000021">
    <property type="protein sequence ID" value="MBE4909214.1"/>
    <property type="molecule type" value="Genomic_DNA"/>
</dbReference>
<sequence length="102" mass="12015">MTVKEVYEYFLKHQVKTMAHCFFHLVQENKISLQDEFSPDDFDKVNKAKVKEMIDNNILGIYEINVYGLKMNEQDYVYIFARNSIEAIQFFIESISMSANTA</sequence>
<evidence type="ECO:0000313" key="1">
    <source>
        <dbReference type="EMBL" id="MBE4909214.1"/>
    </source>
</evidence>
<comment type="caution">
    <text evidence="1">The sequence shown here is derived from an EMBL/GenBank/DDBJ whole genome shotgun (WGS) entry which is preliminary data.</text>
</comment>
<organism evidence="1 2">
    <name type="scientific">Litchfieldia luteola</name>
    <dbReference type="NCBI Taxonomy" id="682179"/>
    <lineage>
        <taxon>Bacteria</taxon>
        <taxon>Bacillati</taxon>
        <taxon>Bacillota</taxon>
        <taxon>Bacilli</taxon>
        <taxon>Bacillales</taxon>
        <taxon>Bacillaceae</taxon>
        <taxon>Litchfieldia</taxon>
    </lineage>
</organism>
<dbReference type="RefSeq" id="WP_193537620.1">
    <property type="nucleotide sequence ID" value="NZ_JADCLJ010000021.1"/>
</dbReference>
<proteinExistence type="predicted"/>
<keyword evidence="2" id="KW-1185">Reference proteome</keyword>